<reference evidence="1" key="1">
    <citation type="submission" date="2020-11" db="EMBL/GenBank/DDBJ databases">
        <authorList>
            <consortium name="DOE Joint Genome Institute"/>
            <person name="Ahrendt S."/>
            <person name="Riley R."/>
            <person name="Andreopoulos W."/>
            <person name="Labutti K."/>
            <person name="Pangilinan J."/>
            <person name="Ruiz-Duenas F.J."/>
            <person name="Barrasa J.M."/>
            <person name="Sanchez-Garcia M."/>
            <person name="Camarero S."/>
            <person name="Miyauchi S."/>
            <person name="Serrano A."/>
            <person name="Linde D."/>
            <person name="Babiker R."/>
            <person name="Drula E."/>
            <person name="Ayuso-Fernandez I."/>
            <person name="Pacheco R."/>
            <person name="Padilla G."/>
            <person name="Ferreira P."/>
            <person name="Barriuso J."/>
            <person name="Kellner H."/>
            <person name="Castanera R."/>
            <person name="Alfaro M."/>
            <person name="Ramirez L."/>
            <person name="Pisabarro A.G."/>
            <person name="Kuo A."/>
            <person name="Tritt A."/>
            <person name="Lipzen A."/>
            <person name="He G."/>
            <person name="Yan M."/>
            <person name="Ng V."/>
            <person name="Cullen D."/>
            <person name="Martin F."/>
            <person name="Rosso M.-N."/>
            <person name="Henrissat B."/>
            <person name="Hibbett D."/>
            <person name="Martinez A.T."/>
            <person name="Grigoriev I.V."/>
        </authorList>
    </citation>
    <scope>NUCLEOTIDE SEQUENCE</scope>
    <source>
        <strain evidence="1">AH 40177</strain>
    </source>
</reference>
<gene>
    <name evidence="1" type="ORF">BDP27DRAFT_1434976</name>
</gene>
<name>A0A9P5TW40_9AGAR</name>
<accession>A0A9P5TW40</accession>
<keyword evidence="2" id="KW-1185">Reference proteome</keyword>
<organism evidence="1 2">
    <name type="scientific">Rhodocollybia butyracea</name>
    <dbReference type="NCBI Taxonomy" id="206335"/>
    <lineage>
        <taxon>Eukaryota</taxon>
        <taxon>Fungi</taxon>
        <taxon>Dikarya</taxon>
        <taxon>Basidiomycota</taxon>
        <taxon>Agaricomycotina</taxon>
        <taxon>Agaricomycetes</taxon>
        <taxon>Agaricomycetidae</taxon>
        <taxon>Agaricales</taxon>
        <taxon>Marasmiineae</taxon>
        <taxon>Omphalotaceae</taxon>
        <taxon>Rhodocollybia</taxon>
    </lineage>
</organism>
<evidence type="ECO:0000313" key="2">
    <source>
        <dbReference type="Proteomes" id="UP000772434"/>
    </source>
</evidence>
<proteinExistence type="predicted"/>
<dbReference type="EMBL" id="JADNRY010000543">
    <property type="protein sequence ID" value="KAF9042677.1"/>
    <property type="molecule type" value="Genomic_DNA"/>
</dbReference>
<protein>
    <submittedName>
        <fullName evidence="1">Uncharacterized protein</fullName>
    </submittedName>
</protein>
<sequence>MPSPTVSLFSIPPTGTIPRIGRAVQRSNTPDKQGFHLWSEYQIESIQDQPFIIRSMNQSHPVLDAFVDPIGLSTSYPIDLGLRWVYQNPEMRTVHIVYARDTQLRWTEVVAGARSSIVPDRYVSEFVVTMDGKLLKGNKEVCQDATDFEWKAMIMLPQSKDINWPLFTPERLVNKVCQTFGMWHLDSFVRASAVLEHYNSIPYFSHLSHFSIKDTTTLFEILHNSPSSSVSSIDSSRDSGVGI</sequence>
<dbReference type="Proteomes" id="UP000772434">
    <property type="component" value="Unassembled WGS sequence"/>
</dbReference>
<dbReference type="AlphaFoldDB" id="A0A9P5TW40"/>
<evidence type="ECO:0000313" key="1">
    <source>
        <dbReference type="EMBL" id="KAF9042677.1"/>
    </source>
</evidence>
<comment type="caution">
    <text evidence="1">The sequence shown here is derived from an EMBL/GenBank/DDBJ whole genome shotgun (WGS) entry which is preliminary data.</text>
</comment>
<dbReference type="OrthoDB" id="2998860at2759"/>